<dbReference type="Pfam" id="PF25183">
    <property type="entry name" value="OMP_b-brl_4"/>
    <property type="match status" value="1"/>
</dbReference>
<comment type="caution">
    <text evidence="8">The sequence shown here is derived from an EMBL/GenBank/DDBJ whole genome shotgun (WGS) entry which is preliminary data.</text>
</comment>
<dbReference type="Pfam" id="PF13620">
    <property type="entry name" value="CarboxypepD_reg"/>
    <property type="match status" value="1"/>
</dbReference>
<evidence type="ECO:0000256" key="4">
    <source>
        <dbReference type="ARBA" id="ARBA00022692"/>
    </source>
</evidence>
<dbReference type="PANTHER" id="PTHR30069">
    <property type="entry name" value="TONB-DEPENDENT OUTER MEMBRANE RECEPTOR"/>
    <property type="match status" value="1"/>
</dbReference>
<keyword evidence="2" id="KW-0813">Transport</keyword>
<dbReference type="InterPro" id="IPR036942">
    <property type="entry name" value="Beta-barrel_TonB_sf"/>
</dbReference>
<evidence type="ECO:0000313" key="8">
    <source>
        <dbReference type="EMBL" id="MBB5330723.1"/>
    </source>
</evidence>
<dbReference type="RefSeq" id="WP_260698453.1">
    <property type="nucleotide sequence ID" value="NZ_JACHEB010000011.1"/>
</dbReference>
<evidence type="ECO:0000256" key="2">
    <source>
        <dbReference type="ARBA" id="ARBA00022448"/>
    </source>
</evidence>
<evidence type="ECO:0000256" key="5">
    <source>
        <dbReference type="ARBA" id="ARBA00023136"/>
    </source>
</evidence>
<keyword evidence="6" id="KW-0998">Cell outer membrane</keyword>
<dbReference type="Gene3D" id="2.60.40.1120">
    <property type="entry name" value="Carboxypeptidase-like, regulatory domain"/>
    <property type="match status" value="1"/>
</dbReference>
<dbReference type="GO" id="GO:0015344">
    <property type="term" value="F:siderophore uptake transmembrane transporter activity"/>
    <property type="evidence" value="ECO:0007669"/>
    <property type="project" value="TreeGrafter"/>
</dbReference>
<keyword evidence="4" id="KW-0812">Transmembrane</keyword>
<sequence length="1182" mass="126933">MKKNYVRIRHYSLLFACVLGILFGNRYAIAQVDQGTITGVVEDPSGAVVPGAKVTVTNTDTGLVLEGSSNSSGVYVFSPLKIGNYTIGASASGFERTIQQNVHLDAQQRLNLVIALKPGSVSETVTVTDAPPLLQTQTSSIGQVISADTISNTPLNGRNYVYIAQLTNGVVSTFNQTRGSGSGDFVANGQHAEQNNFILDGVDNNTNLVDFLNGSTYIIRPPPDALSEFSLQTSNFSAEFGHSAGGVLSASIKSGTNQIHGSLWEYVRNTSLDATDFNALTTPPYHENQFGATLGFPIIKNKLFYFGDIEANRIAFNNPGTYTVPTALERNGDFSELLNPLLNSVSTQLYRPNSGGGAANTQSFQGRNNVFDPNGLNAVAKKLIDLYPLPNVNGGKTFQNYAVNVPVHLNTIQWDQRLDWNISAHDQAYARYSYTHGITVNGLPLGPILDGSPYGGENDVNLYQSFVGSETHFFTPTLINEFRFSFTAGKSQFLQPNANVDLAPSFGLGGVPFSPNEGGLPLFLIYNNGTGNINGLSNAGSQGTSNETQNVYQILDNVTKTLGNHSLKFGVAFQSIRNFYRYAPSSLGNYYFTGLYTSDPASSATTGSGIADFLADQINTSAISTAPNVNDARWYNSAYAQDDWKLSKSLTLNLGVRYDYFLPYKENSGRQENFIPGAPLANGAGTGVLELPTSIQNTVSLGTLFPAILAKDNITVRYVNNERLVNTQSTNFAPRVGFAFQPDPKTVIRGGYGIFFGGLESNGGNNLGDNFPFRGQVNTNPVGCSLGNCPSNGTTLEGGLAGTLTNGLLNAVNQPGFHATDTEFKSPYTQNYNLSFEESISTNLAATISYVGNVSRHLGTYTDPNQVQALYPSGTNTQALQPYPDLGGIGTIHYGGVSTYNGLQTKLEKRTSHGLSFLATYTWAHAFDDSNSAGGLSTGIDARQRALLPAITEYTNSVYDVRNRVTLNGNYVLPFGRGRTYLANSNKLVDLLAGGWSSSLTFTAQSGSPFTVFPSNNGVSGTDERRAIPVRNPFAPGGTPDPSNIAAFTDNSGGLIPCPTSVKNRVNFYNPCAFANPLPTLAAGTKITDPATAIQYLGGKSNHFYGPGNNAVNMSVFKNFTTYHEQYLQFRADSFNVLNHPTIANPTNTSDGPGGGLLNAPRIIQSNTPNSRFFQLSLRYAF</sequence>
<keyword evidence="9" id="KW-1185">Reference proteome</keyword>
<evidence type="ECO:0000313" key="9">
    <source>
        <dbReference type="Proteomes" id="UP000535182"/>
    </source>
</evidence>
<name>A0A9X0QHV7_9BACT</name>
<evidence type="ECO:0000256" key="1">
    <source>
        <dbReference type="ARBA" id="ARBA00004571"/>
    </source>
</evidence>
<evidence type="ECO:0000259" key="7">
    <source>
        <dbReference type="Pfam" id="PF25183"/>
    </source>
</evidence>
<evidence type="ECO:0000256" key="6">
    <source>
        <dbReference type="ARBA" id="ARBA00023237"/>
    </source>
</evidence>
<evidence type="ECO:0000256" key="3">
    <source>
        <dbReference type="ARBA" id="ARBA00022452"/>
    </source>
</evidence>
<organism evidence="8 9">
    <name type="scientific">Tunturiibacter gelidiferens</name>
    <dbReference type="NCBI Taxonomy" id="3069689"/>
    <lineage>
        <taxon>Bacteria</taxon>
        <taxon>Pseudomonadati</taxon>
        <taxon>Acidobacteriota</taxon>
        <taxon>Terriglobia</taxon>
        <taxon>Terriglobales</taxon>
        <taxon>Acidobacteriaceae</taxon>
        <taxon>Tunturiibacter</taxon>
    </lineage>
</organism>
<dbReference type="InterPro" id="IPR057601">
    <property type="entry name" value="Oar-like_b-barrel"/>
</dbReference>
<dbReference type="AlphaFoldDB" id="A0A9X0QHV7"/>
<dbReference type="InterPro" id="IPR039426">
    <property type="entry name" value="TonB-dep_rcpt-like"/>
</dbReference>
<dbReference type="SUPFAM" id="SSF49464">
    <property type="entry name" value="Carboxypeptidase regulatory domain-like"/>
    <property type="match status" value="1"/>
</dbReference>
<proteinExistence type="predicted"/>
<keyword evidence="3" id="KW-1134">Transmembrane beta strand</keyword>
<dbReference type="GO" id="GO:0044718">
    <property type="term" value="P:siderophore transmembrane transport"/>
    <property type="evidence" value="ECO:0007669"/>
    <property type="project" value="TreeGrafter"/>
</dbReference>
<feature type="domain" description="TonB-dependent transporter Oar-like beta-barrel" evidence="7">
    <location>
        <begin position="252"/>
        <end position="1157"/>
    </location>
</feature>
<dbReference type="GO" id="GO:0009279">
    <property type="term" value="C:cell outer membrane"/>
    <property type="evidence" value="ECO:0007669"/>
    <property type="project" value="UniProtKB-SubCell"/>
</dbReference>
<dbReference type="PANTHER" id="PTHR30069:SF46">
    <property type="entry name" value="OAR PROTEIN"/>
    <property type="match status" value="1"/>
</dbReference>
<dbReference type="EMBL" id="JACHEB010000011">
    <property type="protein sequence ID" value="MBB5330723.1"/>
    <property type="molecule type" value="Genomic_DNA"/>
</dbReference>
<comment type="subcellular location">
    <subcellularLocation>
        <location evidence="1">Cell outer membrane</location>
        <topology evidence="1">Multi-pass membrane protein</topology>
    </subcellularLocation>
</comment>
<accession>A0A9X0QHV7</accession>
<gene>
    <name evidence="8" type="ORF">HDF14_004359</name>
</gene>
<dbReference type="Proteomes" id="UP000535182">
    <property type="component" value="Unassembled WGS sequence"/>
</dbReference>
<dbReference type="SUPFAM" id="SSF56935">
    <property type="entry name" value="Porins"/>
    <property type="match status" value="1"/>
</dbReference>
<dbReference type="InterPro" id="IPR008969">
    <property type="entry name" value="CarboxyPept-like_regulatory"/>
</dbReference>
<keyword evidence="5" id="KW-0472">Membrane</keyword>
<protein>
    <recommendedName>
        <fullName evidence="7">TonB-dependent transporter Oar-like beta-barrel domain-containing protein</fullName>
    </recommendedName>
</protein>
<dbReference type="Gene3D" id="2.40.170.20">
    <property type="entry name" value="TonB-dependent receptor, beta-barrel domain"/>
    <property type="match status" value="1"/>
</dbReference>
<reference evidence="8 9" key="1">
    <citation type="submission" date="2020-08" db="EMBL/GenBank/DDBJ databases">
        <title>Genomic Encyclopedia of Type Strains, Phase IV (KMG-V): Genome sequencing to study the core and pangenomes of soil and plant-associated prokaryotes.</title>
        <authorList>
            <person name="Whitman W."/>
        </authorList>
    </citation>
    <scope>NUCLEOTIDE SEQUENCE [LARGE SCALE GENOMIC DNA]</scope>
    <source>
        <strain evidence="8 9">X5P2</strain>
    </source>
</reference>